<feature type="transmembrane region" description="Helical" evidence="1">
    <location>
        <begin position="26"/>
        <end position="51"/>
    </location>
</feature>
<gene>
    <name evidence="2" type="ORF">K435DRAFT_130235</name>
</gene>
<dbReference type="AlphaFoldDB" id="A0A4S8M018"/>
<sequence length="107" mass="12368">MACFEPFIMPFPTRITAFFVLSLRTLVFFSLIISISLLLHTPFIVSTSCLVNRTFLSLLSSNLRWLVVYALMDFIFTYGLHDCCLKYEDIQDVLSRNHPHKLTTGIM</sequence>
<evidence type="ECO:0000313" key="2">
    <source>
        <dbReference type="EMBL" id="THU95352.1"/>
    </source>
</evidence>
<evidence type="ECO:0000313" key="3">
    <source>
        <dbReference type="Proteomes" id="UP000297245"/>
    </source>
</evidence>
<keyword evidence="1" id="KW-0472">Membrane</keyword>
<organism evidence="2 3">
    <name type="scientific">Dendrothele bispora (strain CBS 962.96)</name>
    <dbReference type="NCBI Taxonomy" id="1314807"/>
    <lineage>
        <taxon>Eukaryota</taxon>
        <taxon>Fungi</taxon>
        <taxon>Dikarya</taxon>
        <taxon>Basidiomycota</taxon>
        <taxon>Agaricomycotina</taxon>
        <taxon>Agaricomycetes</taxon>
        <taxon>Agaricomycetidae</taxon>
        <taxon>Agaricales</taxon>
        <taxon>Agaricales incertae sedis</taxon>
        <taxon>Dendrothele</taxon>
    </lineage>
</organism>
<accession>A0A4S8M018</accession>
<keyword evidence="1" id="KW-0812">Transmembrane</keyword>
<proteinExistence type="predicted"/>
<feature type="transmembrane region" description="Helical" evidence="1">
    <location>
        <begin position="63"/>
        <end position="81"/>
    </location>
</feature>
<dbReference type="Proteomes" id="UP000297245">
    <property type="component" value="Unassembled WGS sequence"/>
</dbReference>
<keyword evidence="3" id="KW-1185">Reference proteome</keyword>
<dbReference type="EMBL" id="ML179201">
    <property type="protein sequence ID" value="THU95352.1"/>
    <property type="molecule type" value="Genomic_DNA"/>
</dbReference>
<protein>
    <submittedName>
        <fullName evidence="2">Uncharacterized protein</fullName>
    </submittedName>
</protein>
<reference evidence="2 3" key="1">
    <citation type="journal article" date="2019" name="Nat. Ecol. Evol.">
        <title>Megaphylogeny resolves global patterns of mushroom evolution.</title>
        <authorList>
            <person name="Varga T."/>
            <person name="Krizsan K."/>
            <person name="Foldi C."/>
            <person name="Dima B."/>
            <person name="Sanchez-Garcia M."/>
            <person name="Sanchez-Ramirez S."/>
            <person name="Szollosi G.J."/>
            <person name="Szarkandi J.G."/>
            <person name="Papp V."/>
            <person name="Albert L."/>
            <person name="Andreopoulos W."/>
            <person name="Angelini C."/>
            <person name="Antonin V."/>
            <person name="Barry K.W."/>
            <person name="Bougher N.L."/>
            <person name="Buchanan P."/>
            <person name="Buyck B."/>
            <person name="Bense V."/>
            <person name="Catcheside P."/>
            <person name="Chovatia M."/>
            <person name="Cooper J."/>
            <person name="Damon W."/>
            <person name="Desjardin D."/>
            <person name="Finy P."/>
            <person name="Geml J."/>
            <person name="Haridas S."/>
            <person name="Hughes K."/>
            <person name="Justo A."/>
            <person name="Karasinski D."/>
            <person name="Kautmanova I."/>
            <person name="Kiss B."/>
            <person name="Kocsube S."/>
            <person name="Kotiranta H."/>
            <person name="LaButti K.M."/>
            <person name="Lechner B.E."/>
            <person name="Liimatainen K."/>
            <person name="Lipzen A."/>
            <person name="Lukacs Z."/>
            <person name="Mihaltcheva S."/>
            <person name="Morgado L.N."/>
            <person name="Niskanen T."/>
            <person name="Noordeloos M.E."/>
            <person name="Ohm R.A."/>
            <person name="Ortiz-Santana B."/>
            <person name="Ovrebo C."/>
            <person name="Racz N."/>
            <person name="Riley R."/>
            <person name="Savchenko A."/>
            <person name="Shiryaev A."/>
            <person name="Soop K."/>
            <person name="Spirin V."/>
            <person name="Szebenyi C."/>
            <person name="Tomsovsky M."/>
            <person name="Tulloss R.E."/>
            <person name="Uehling J."/>
            <person name="Grigoriev I.V."/>
            <person name="Vagvolgyi C."/>
            <person name="Papp T."/>
            <person name="Martin F.M."/>
            <person name="Miettinen O."/>
            <person name="Hibbett D.S."/>
            <person name="Nagy L.G."/>
        </authorList>
    </citation>
    <scope>NUCLEOTIDE SEQUENCE [LARGE SCALE GENOMIC DNA]</scope>
    <source>
        <strain evidence="2 3">CBS 962.96</strain>
    </source>
</reference>
<keyword evidence="1" id="KW-1133">Transmembrane helix</keyword>
<evidence type="ECO:0000256" key="1">
    <source>
        <dbReference type="SAM" id="Phobius"/>
    </source>
</evidence>
<name>A0A4S8M018_DENBC</name>